<gene>
    <name evidence="2" type="ORF">BFC17_13845</name>
</gene>
<keyword evidence="2" id="KW-0808">Transferase</keyword>
<dbReference type="Proteomes" id="UP000176037">
    <property type="component" value="Unassembled WGS sequence"/>
</dbReference>
<organism evidence="2 3">
    <name type="scientific">Alteromonas lipolytica</name>
    <dbReference type="NCBI Taxonomy" id="1856405"/>
    <lineage>
        <taxon>Bacteria</taxon>
        <taxon>Pseudomonadati</taxon>
        <taxon>Pseudomonadota</taxon>
        <taxon>Gammaproteobacteria</taxon>
        <taxon>Alteromonadales</taxon>
        <taxon>Alteromonadaceae</taxon>
        <taxon>Alteromonas/Salinimonas group</taxon>
        <taxon>Alteromonas</taxon>
    </lineage>
</organism>
<dbReference type="GO" id="GO:0016747">
    <property type="term" value="F:acyltransferase activity, transferring groups other than amino-acyl groups"/>
    <property type="evidence" value="ECO:0007669"/>
    <property type="project" value="InterPro"/>
</dbReference>
<dbReference type="STRING" id="1856405.BFC17_13845"/>
<dbReference type="AlphaFoldDB" id="A0A1E8FFF3"/>
<keyword evidence="3" id="KW-1185">Reference proteome</keyword>
<dbReference type="PANTHER" id="PTHR43617">
    <property type="entry name" value="L-AMINO ACID N-ACETYLTRANSFERASE"/>
    <property type="match status" value="1"/>
</dbReference>
<name>A0A1E8FFF3_9ALTE</name>
<dbReference type="EMBL" id="MJIC01000010">
    <property type="protein sequence ID" value="OFI34665.1"/>
    <property type="molecule type" value="Genomic_DNA"/>
</dbReference>
<dbReference type="CDD" id="cd04301">
    <property type="entry name" value="NAT_SF"/>
    <property type="match status" value="1"/>
</dbReference>
<dbReference type="PROSITE" id="PS51186">
    <property type="entry name" value="GNAT"/>
    <property type="match status" value="1"/>
</dbReference>
<dbReference type="Pfam" id="PF13527">
    <property type="entry name" value="Acetyltransf_9"/>
    <property type="match status" value="1"/>
</dbReference>
<dbReference type="SUPFAM" id="SSF55729">
    <property type="entry name" value="Acyl-CoA N-acyltransferases (Nat)"/>
    <property type="match status" value="1"/>
</dbReference>
<evidence type="ECO:0000313" key="2">
    <source>
        <dbReference type="EMBL" id="OFI34665.1"/>
    </source>
</evidence>
<dbReference type="Gene3D" id="3.40.630.30">
    <property type="match status" value="1"/>
</dbReference>
<comment type="caution">
    <text evidence="2">The sequence shown here is derived from an EMBL/GenBank/DDBJ whole genome shotgun (WGS) entry which is preliminary data.</text>
</comment>
<dbReference type="InterPro" id="IPR016181">
    <property type="entry name" value="Acyl_CoA_acyltransferase"/>
</dbReference>
<dbReference type="RefSeq" id="WP_070175583.1">
    <property type="nucleotide sequence ID" value="NZ_BMJR01000001.1"/>
</dbReference>
<accession>A0A1E8FFF3</accession>
<proteinExistence type="predicted"/>
<evidence type="ECO:0000259" key="1">
    <source>
        <dbReference type="PROSITE" id="PS51186"/>
    </source>
</evidence>
<sequence>MSIQIRPEQPDDIPQIHELTVAAFRTAPHSDHNEQFIIEALRSASALSISLVAEDKSRLVGHVAVSPVEITNGAGEWFGLGPVSVSPERQSSGIGSALMVAAIETLKQMGANGCVVLGDPGFYQRFGFAPKDGLILPGVPAAYFQALVFKGNAPEGKVSYHEAFLPTRG</sequence>
<dbReference type="InterPro" id="IPR050276">
    <property type="entry name" value="MshD_Acetyltransferase"/>
</dbReference>
<feature type="domain" description="N-acetyltransferase" evidence="1">
    <location>
        <begin position="3"/>
        <end position="154"/>
    </location>
</feature>
<evidence type="ECO:0000313" key="3">
    <source>
        <dbReference type="Proteomes" id="UP000176037"/>
    </source>
</evidence>
<dbReference type="PANTHER" id="PTHR43617:SF2">
    <property type="entry name" value="UPF0039 PROTEIN SLL0451"/>
    <property type="match status" value="1"/>
</dbReference>
<reference evidence="2 3" key="1">
    <citation type="submission" date="2016-09" db="EMBL/GenBank/DDBJ databases">
        <title>Alteromonas lipolytica, a new species isolated from sea water.</title>
        <authorList>
            <person name="Wu Y.-H."/>
            <person name="Cheng H."/>
            <person name="Xu X.-W."/>
        </authorList>
    </citation>
    <scope>NUCLEOTIDE SEQUENCE [LARGE SCALE GENOMIC DNA]</scope>
    <source>
        <strain evidence="2 3">JW12</strain>
    </source>
</reference>
<protein>
    <submittedName>
        <fullName evidence="2">GNAT family N-acetyltransferase</fullName>
    </submittedName>
</protein>
<dbReference type="InterPro" id="IPR000182">
    <property type="entry name" value="GNAT_dom"/>
</dbReference>